<dbReference type="PANTHER" id="PTHR47959:SF13">
    <property type="entry name" value="ATP-DEPENDENT RNA HELICASE RHLE"/>
    <property type="match status" value="1"/>
</dbReference>
<dbReference type="CDD" id="cd00268">
    <property type="entry name" value="DEADc"/>
    <property type="match status" value="1"/>
</dbReference>
<keyword evidence="3 11" id="KW-0347">Helicase</keyword>
<dbReference type="GO" id="GO:0016787">
    <property type="term" value="F:hydrolase activity"/>
    <property type="evidence" value="ECO:0007669"/>
    <property type="project" value="UniProtKB-KW"/>
</dbReference>
<dbReference type="InterPro" id="IPR050079">
    <property type="entry name" value="DEAD_box_RNA_helicase"/>
</dbReference>
<dbReference type="GO" id="GO:0005524">
    <property type="term" value="F:ATP binding"/>
    <property type="evidence" value="ECO:0007669"/>
    <property type="project" value="UniProtKB-KW"/>
</dbReference>
<feature type="compositionally biased region" description="Polar residues" evidence="7">
    <location>
        <begin position="440"/>
        <end position="451"/>
    </location>
</feature>
<gene>
    <name evidence="11" type="primary">rhlE</name>
    <name evidence="11" type="ordered locus">HNE_1118</name>
</gene>
<dbReference type="CDD" id="cd18787">
    <property type="entry name" value="SF2_C_DEAD"/>
    <property type="match status" value="1"/>
</dbReference>
<dbReference type="InterPro" id="IPR001650">
    <property type="entry name" value="Helicase_C-like"/>
</dbReference>
<evidence type="ECO:0000313" key="12">
    <source>
        <dbReference type="Proteomes" id="UP000001959"/>
    </source>
</evidence>
<evidence type="ECO:0000259" key="9">
    <source>
        <dbReference type="PROSITE" id="PS51194"/>
    </source>
</evidence>
<evidence type="ECO:0000259" key="10">
    <source>
        <dbReference type="PROSITE" id="PS51195"/>
    </source>
</evidence>
<dbReference type="HOGENOM" id="CLU_003041_28_3_5"/>
<dbReference type="InterPro" id="IPR044742">
    <property type="entry name" value="DEAD/DEAH_RhlB"/>
</dbReference>
<sequence>MTKVIMSDFQSLGLTGRILTSLTKAGYTAPTPIQEQAIPLVIQGRDIVGLAQTGTGKTLAFAAPILDRLSRNASPAPVRGTRVLVLAPTRELAGQIATSFGTYGAGLNLRVVMVCGGAKIGGQIRQLERGAHILVATPGRLIDLMEQRAVSLDKVETLILDEADQMLDLGFIHALRAIAKNVPSKRQTLFFSATMPKAVESLAATFLRNPAEVSVAPPATTAGRIEQRVCFVEQPEKASLLIEKIRDPELRSAIVFTRTKHGADGVVKRLAKADIDSVAIHGNKSQSQREKALEAFKAGRVPILVATDIAARGIHVDALTHVINYDLPDVPEQFVHRIGRTARAGNSGVAISFCSRDERPTLRAIEKLTGLKLAPNGVSLPDEPLRKPGKPQGNRSGNGGGRGGARSGGGYQGQSSGSQSGGSHSGRPHRKGPPGGGANASGQNSQRSSNGAARPRRFKERADA</sequence>
<dbReference type="InterPro" id="IPR014014">
    <property type="entry name" value="RNA_helicase_DEAD_Q_motif"/>
</dbReference>
<dbReference type="Proteomes" id="UP000001959">
    <property type="component" value="Chromosome"/>
</dbReference>
<dbReference type="STRING" id="228405.HNE_1118"/>
<feature type="compositionally biased region" description="Gly residues" evidence="7">
    <location>
        <begin position="396"/>
        <end position="412"/>
    </location>
</feature>
<dbReference type="AlphaFoldDB" id="Q0C354"/>
<dbReference type="PANTHER" id="PTHR47959">
    <property type="entry name" value="ATP-DEPENDENT RNA HELICASE RHLE-RELATED"/>
    <property type="match status" value="1"/>
</dbReference>
<organism evidence="11 12">
    <name type="scientific">Hyphomonas neptunium (strain ATCC 15444)</name>
    <dbReference type="NCBI Taxonomy" id="228405"/>
    <lineage>
        <taxon>Bacteria</taxon>
        <taxon>Pseudomonadati</taxon>
        <taxon>Pseudomonadota</taxon>
        <taxon>Alphaproteobacteria</taxon>
        <taxon>Hyphomonadales</taxon>
        <taxon>Hyphomonadaceae</taxon>
        <taxon>Hyphomonas</taxon>
    </lineage>
</organism>
<feature type="short sequence motif" description="Q motif" evidence="6">
    <location>
        <begin position="7"/>
        <end position="35"/>
    </location>
</feature>
<dbReference type="GO" id="GO:0005829">
    <property type="term" value="C:cytosol"/>
    <property type="evidence" value="ECO:0007669"/>
    <property type="project" value="TreeGrafter"/>
</dbReference>
<feature type="region of interest" description="Disordered" evidence="7">
    <location>
        <begin position="374"/>
        <end position="464"/>
    </location>
</feature>
<feature type="compositionally biased region" description="Basic residues" evidence="7">
    <location>
        <begin position="454"/>
        <end position="464"/>
    </location>
</feature>
<evidence type="ECO:0000256" key="7">
    <source>
        <dbReference type="SAM" id="MobiDB-lite"/>
    </source>
</evidence>
<dbReference type="KEGG" id="hne:HNE_1118"/>
<evidence type="ECO:0000256" key="6">
    <source>
        <dbReference type="PROSITE-ProRule" id="PRU00552"/>
    </source>
</evidence>
<dbReference type="Pfam" id="PF00271">
    <property type="entry name" value="Helicase_C"/>
    <property type="match status" value="1"/>
</dbReference>
<dbReference type="InterPro" id="IPR014001">
    <property type="entry name" value="Helicase_ATP-bd"/>
</dbReference>
<dbReference type="PROSITE" id="PS51194">
    <property type="entry name" value="HELICASE_CTER"/>
    <property type="match status" value="1"/>
</dbReference>
<dbReference type="GO" id="GO:0003676">
    <property type="term" value="F:nucleic acid binding"/>
    <property type="evidence" value="ECO:0007669"/>
    <property type="project" value="InterPro"/>
</dbReference>
<feature type="domain" description="Helicase C-terminal" evidence="9">
    <location>
        <begin position="224"/>
        <end position="386"/>
    </location>
</feature>
<dbReference type="eggNOG" id="COG0513">
    <property type="taxonomic scope" value="Bacteria"/>
</dbReference>
<dbReference type="Pfam" id="PF00270">
    <property type="entry name" value="DEAD"/>
    <property type="match status" value="1"/>
</dbReference>
<proteinExistence type="inferred from homology"/>
<evidence type="ECO:0000256" key="4">
    <source>
        <dbReference type="ARBA" id="ARBA00022840"/>
    </source>
</evidence>
<dbReference type="SMART" id="SM00487">
    <property type="entry name" value="DEXDc"/>
    <property type="match status" value="1"/>
</dbReference>
<dbReference type="SUPFAM" id="SSF52540">
    <property type="entry name" value="P-loop containing nucleoside triphosphate hydrolases"/>
    <property type="match status" value="1"/>
</dbReference>
<protein>
    <submittedName>
        <fullName evidence="11">ATP-dependent RNA helicase RhlE</fullName>
    </submittedName>
</protein>
<dbReference type="InterPro" id="IPR027417">
    <property type="entry name" value="P-loop_NTPase"/>
</dbReference>
<keyword evidence="1" id="KW-0547">Nucleotide-binding</keyword>
<keyword evidence="4" id="KW-0067">ATP-binding</keyword>
<name>Q0C354_HYPNA</name>
<feature type="domain" description="Helicase ATP-binding" evidence="8">
    <location>
        <begin position="38"/>
        <end position="213"/>
    </location>
</feature>
<feature type="domain" description="DEAD-box RNA helicase Q" evidence="10">
    <location>
        <begin position="7"/>
        <end position="35"/>
    </location>
</feature>
<comment type="similarity">
    <text evidence="5">Belongs to the DEAD box helicase family.</text>
</comment>
<evidence type="ECO:0000313" key="11">
    <source>
        <dbReference type="EMBL" id="ABI78241.1"/>
    </source>
</evidence>
<reference evidence="11 12" key="1">
    <citation type="journal article" date="2006" name="J. Bacteriol.">
        <title>Comparative genomic evidence for a close relationship between the dimorphic prosthecate bacteria Hyphomonas neptunium and Caulobacter crescentus.</title>
        <authorList>
            <person name="Badger J.H."/>
            <person name="Hoover T.R."/>
            <person name="Brun Y.V."/>
            <person name="Weiner R.M."/>
            <person name="Laub M.T."/>
            <person name="Alexandre G."/>
            <person name="Mrazek J."/>
            <person name="Ren Q."/>
            <person name="Paulsen I.T."/>
            <person name="Nelson K.E."/>
            <person name="Khouri H.M."/>
            <person name="Radune D."/>
            <person name="Sosa J."/>
            <person name="Dodson R.J."/>
            <person name="Sullivan S.A."/>
            <person name="Rosovitz M.J."/>
            <person name="Madupu R."/>
            <person name="Brinkac L.M."/>
            <person name="Durkin A.S."/>
            <person name="Daugherty S.C."/>
            <person name="Kothari S.P."/>
            <person name="Giglio M.G."/>
            <person name="Zhou L."/>
            <person name="Haft D.H."/>
            <person name="Selengut J.D."/>
            <person name="Davidsen T.M."/>
            <person name="Yang Q."/>
            <person name="Zafar N."/>
            <person name="Ward N.L."/>
        </authorList>
    </citation>
    <scope>NUCLEOTIDE SEQUENCE [LARGE SCALE GENOMIC DNA]</scope>
    <source>
        <strain evidence="11 12">ATCC 15444</strain>
    </source>
</reference>
<evidence type="ECO:0000259" key="8">
    <source>
        <dbReference type="PROSITE" id="PS51192"/>
    </source>
</evidence>
<evidence type="ECO:0000256" key="3">
    <source>
        <dbReference type="ARBA" id="ARBA00022806"/>
    </source>
</evidence>
<dbReference type="SMART" id="SM00490">
    <property type="entry name" value="HELICc"/>
    <property type="match status" value="1"/>
</dbReference>
<dbReference type="EMBL" id="CP000158">
    <property type="protein sequence ID" value="ABI78241.1"/>
    <property type="molecule type" value="Genomic_DNA"/>
</dbReference>
<evidence type="ECO:0000256" key="2">
    <source>
        <dbReference type="ARBA" id="ARBA00022801"/>
    </source>
</evidence>
<dbReference type="PROSITE" id="PS51195">
    <property type="entry name" value="Q_MOTIF"/>
    <property type="match status" value="1"/>
</dbReference>
<evidence type="ECO:0000256" key="1">
    <source>
        <dbReference type="ARBA" id="ARBA00022741"/>
    </source>
</evidence>
<accession>Q0C354</accession>
<dbReference type="InterPro" id="IPR011545">
    <property type="entry name" value="DEAD/DEAH_box_helicase_dom"/>
</dbReference>
<keyword evidence="2" id="KW-0378">Hydrolase</keyword>
<dbReference type="GO" id="GO:0003724">
    <property type="term" value="F:RNA helicase activity"/>
    <property type="evidence" value="ECO:0007669"/>
    <property type="project" value="InterPro"/>
</dbReference>
<keyword evidence="12" id="KW-1185">Reference proteome</keyword>
<dbReference type="PROSITE" id="PS51192">
    <property type="entry name" value="HELICASE_ATP_BIND_1"/>
    <property type="match status" value="1"/>
</dbReference>
<evidence type="ECO:0000256" key="5">
    <source>
        <dbReference type="ARBA" id="ARBA00038437"/>
    </source>
</evidence>
<dbReference type="Gene3D" id="3.40.50.300">
    <property type="entry name" value="P-loop containing nucleotide triphosphate hydrolases"/>
    <property type="match status" value="2"/>
</dbReference>